<dbReference type="AlphaFoldDB" id="A0A562LDN5"/>
<gene>
    <name evidence="2" type="ORF">IQ17_03054</name>
</gene>
<name>A0A562LDN5_9BRAD</name>
<reference evidence="2 3" key="1">
    <citation type="journal article" date="2015" name="Stand. Genomic Sci.">
        <title>Genomic Encyclopedia of Bacterial and Archaeal Type Strains, Phase III: the genomes of soil and plant-associated and newly described type strains.</title>
        <authorList>
            <person name="Whitman W.B."/>
            <person name="Woyke T."/>
            <person name="Klenk H.P."/>
            <person name="Zhou Y."/>
            <person name="Lilburn T.G."/>
            <person name="Beck B.J."/>
            <person name="De Vos P."/>
            <person name="Vandamme P."/>
            <person name="Eisen J.A."/>
            <person name="Garrity G."/>
            <person name="Hugenholtz P."/>
            <person name="Kyrpides N.C."/>
        </authorList>
    </citation>
    <scope>NUCLEOTIDE SEQUENCE [LARGE SCALE GENOMIC DNA]</scope>
    <source>
        <strain evidence="2 3">CGMCC 1.10947</strain>
    </source>
</reference>
<evidence type="ECO:0000256" key="1">
    <source>
        <dbReference type="SAM" id="MobiDB-lite"/>
    </source>
</evidence>
<comment type="caution">
    <text evidence="2">The sequence shown here is derived from an EMBL/GenBank/DDBJ whole genome shotgun (WGS) entry which is preliminary data.</text>
</comment>
<sequence length="69" mass="7969">MLAKLPPSNEPPQLPKPTDHVFPGNHIKMFNALLDRSELKLDRDGNRRTAYSLRHTYICMRLMEGADSY</sequence>
<feature type="region of interest" description="Disordered" evidence="1">
    <location>
        <begin position="1"/>
        <end position="21"/>
    </location>
</feature>
<dbReference type="RefSeq" id="WP_014492327.1">
    <property type="nucleotide sequence ID" value="NZ_CP088014.1"/>
</dbReference>
<dbReference type="Proteomes" id="UP000317176">
    <property type="component" value="Unassembled WGS sequence"/>
</dbReference>
<proteinExistence type="predicted"/>
<organism evidence="2 3">
    <name type="scientific">Bradyrhizobium daqingense</name>
    <dbReference type="NCBI Taxonomy" id="993502"/>
    <lineage>
        <taxon>Bacteria</taxon>
        <taxon>Pseudomonadati</taxon>
        <taxon>Pseudomonadota</taxon>
        <taxon>Alphaproteobacteria</taxon>
        <taxon>Hyphomicrobiales</taxon>
        <taxon>Nitrobacteraceae</taxon>
        <taxon>Bradyrhizobium</taxon>
    </lineage>
</organism>
<evidence type="ECO:0000313" key="3">
    <source>
        <dbReference type="Proteomes" id="UP000317176"/>
    </source>
</evidence>
<accession>A0A562LDN5</accession>
<dbReference type="EMBL" id="VLKL01000007">
    <property type="protein sequence ID" value="TWI05554.1"/>
    <property type="molecule type" value="Genomic_DNA"/>
</dbReference>
<dbReference type="GeneID" id="92964722"/>
<keyword evidence="3" id="KW-1185">Reference proteome</keyword>
<evidence type="ECO:0008006" key="4">
    <source>
        <dbReference type="Google" id="ProtNLM"/>
    </source>
</evidence>
<protein>
    <recommendedName>
        <fullName evidence="4">Integrase</fullName>
    </recommendedName>
</protein>
<evidence type="ECO:0000313" key="2">
    <source>
        <dbReference type="EMBL" id="TWI05554.1"/>
    </source>
</evidence>